<evidence type="ECO:0000313" key="3">
    <source>
        <dbReference type="Proteomes" id="UP000487268"/>
    </source>
</evidence>
<proteinExistence type="predicted"/>
<accession>A0A7K0C3X2</accession>
<protein>
    <submittedName>
        <fullName evidence="2">Uncharacterized protein</fullName>
    </submittedName>
</protein>
<gene>
    <name evidence="2" type="ORF">ACRB68_62410</name>
</gene>
<name>A0A7K0C3X2_9ACTN</name>
<evidence type="ECO:0000256" key="1">
    <source>
        <dbReference type="SAM" id="SignalP"/>
    </source>
</evidence>
<feature type="chain" id="PRO_5029441862" evidence="1">
    <location>
        <begin position="28"/>
        <end position="182"/>
    </location>
</feature>
<organism evidence="2 3">
    <name type="scientific">Actinomadura macrotermitis</name>
    <dbReference type="NCBI Taxonomy" id="2585200"/>
    <lineage>
        <taxon>Bacteria</taxon>
        <taxon>Bacillati</taxon>
        <taxon>Actinomycetota</taxon>
        <taxon>Actinomycetes</taxon>
        <taxon>Streptosporangiales</taxon>
        <taxon>Thermomonosporaceae</taxon>
        <taxon>Actinomadura</taxon>
    </lineage>
</organism>
<dbReference type="OrthoDB" id="3472294at2"/>
<keyword evidence="1" id="KW-0732">Signal</keyword>
<evidence type="ECO:0000313" key="2">
    <source>
        <dbReference type="EMBL" id="MQY08135.1"/>
    </source>
</evidence>
<dbReference type="Proteomes" id="UP000487268">
    <property type="component" value="Unassembled WGS sequence"/>
</dbReference>
<comment type="caution">
    <text evidence="2">The sequence shown here is derived from an EMBL/GenBank/DDBJ whole genome shotgun (WGS) entry which is preliminary data.</text>
</comment>
<reference evidence="2 3" key="1">
    <citation type="submission" date="2019-10" db="EMBL/GenBank/DDBJ databases">
        <title>Actinomadura rubteroloni sp. nov. and Actinomadura macrotermitis sp. nov., isolated from the gut of fungus growing-termite Macrotermes natalensis.</title>
        <authorList>
            <person name="Benndorf R."/>
            <person name="Martin K."/>
            <person name="Kuefner M."/>
            <person name="De Beer W."/>
            <person name="Kaster A.-K."/>
            <person name="Vollmers J."/>
            <person name="Poulsen M."/>
            <person name="Beemelmanns C."/>
        </authorList>
    </citation>
    <scope>NUCLEOTIDE SEQUENCE [LARGE SCALE GENOMIC DNA]</scope>
    <source>
        <strain evidence="2 3">RB68</strain>
    </source>
</reference>
<feature type="signal peptide" evidence="1">
    <location>
        <begin position="1"/>
        <end position="27"/>
    </location>
</feature>
<keyword evidence="3" id="KW-1185">Reference proteome</keyword>
<dbReference type="AlphaFoldDB" id="A0A7K0C3X2"/>
<sequence>MRRFAAVAITSGALIAGLTTTAAPAVAAPAPGPGVAAVTEQQGTIAKRSVLAQAEREGRPYSAKETAAIRRATVCRWYERTQGRKKSRHGRWLINVKNRLTWCYDGLHVVSYRANFSAYTYSKRVWKWRGWNKKRATHTGTWSSVTSEVEGRFYYTGNRRTYRPWITIMGAFDGRYHYWYGG</sequence>
<dbReference type="RefSeq" id="WP_153538779.1">
    <property type="nucleotide sequence ID" value="NZ_WEGH01000004.1"/>
</dbReference>
<dbReference type="EMBL" id="WEGH01000004">
    <property type="protein sequence ID" value="MQY08135.1"/>
    <property type="molecule type" value="Genomic_DNA"/>
</dbReference>